<dbReference type="PROSITE" id="PS51257">
    <property type="entry name" value="PROKAR_LIPOPROTEIN"/>
    <property type="match status" value="1"/>
</dbReference>
<organism evidence="2 3">
    <name type="scientific">Salmonella enterica subsp. indica</name>
    <dbReference type="NCBI Taxonomy" id="59207"/>
    <lineage>
        <taxon>Bacteria</taxon>
        <taxon>Pseudomonadati</taxon>
        <taxon>Pseudomonadota</taxon>
        <taxon>Gammaproteobacteria</taxon>
        <taxon>Enterobacterales</taxon>
        <taxon>Enterobacteriaceae</taxon>
        <taxon>Salmonella</taxon>
    </lineage>
</organism>
<evidence type="ECO:0000313" key="3">
    <source>
        <dbReference type="Proteomes" id="UP000254220"/>
    </source>
</evidence>
<dbReference type="Proteomes" id="UP000254220">
    <property type="component" value="Unassembled WGS sequence"/>
</dbReference>
<gene>
    <name evidence="2" type="ORF">NCTC12420_05140</name>
</gene>
<dbReference type="EMBL" id="UGYB01000005">
    <property type="protein sequence ID" value="SUI48648.1"/>
    <property type="molecule type" value="Genomic_DNA"/>
</dbReference>
<keyword evidence="1" id="KW-0732">Signal</keyword>
<evidence type="ECO:0000313" key="2">
    <source>
        <dbReference type="EMBL" id="SUI48648.1"/>
    </source>
</evidence>
<evidence type="ECO:0008006" key="4">
    <source>
        <dbReference type="Google" id="ProtNLM"/>
    </source>
</evidence>
<accession>A0A379YRA8</accession>
<name>A0A379YRA8_SALER</name>
<dbReference type="AlphaFoldDB" id="A0A379YRA8"/>
<proteinExistence type="predicted"/>
<sequence>MRKVSMFVLVLTTVMLAGCSAPKPPSCDGSKLRPANPTLYPEAAKSREAAASYKCY</sequence>
<evidence type="ECO:0000256" key="1">
    <source>
        <dbReference type="SAM" id="SignalP"/>
    </source>
</evidence>
<protein>
    <recommendedName>
        <fullName evidence="4">Lipoprotein</fullName>
    </recommendedName>
</protein>
<feature type="signal peptide" evidence="1">
    <location>
        <begin position="1"/>
        <end position="17"/>
    </location>
</feature>
<reference evidence="2 3" key="1">
    <citation type="submission" date="2018-06" db="EMBL/GenBank/DDBJ databases">
        <authorList>
            <consortium name="Pathogen Informatics"/>
            <person name="Doyle S."/>
        </authorList>
    </citation>
    <scope>NUCLEOTIDE SEQUENCE [LARGE SCALE GENOMIC DNA]</scope>
    <source>
        <strain evidence="2 3">NCTC12420</strain>
    </source>
</reference>
<feature type="chain" id="PRO_5016624411" description="Lipoprotein" evidence="1">
    <location>
        <begin position="18"/>
        <end position="56"/>
    </location>
</feature>